<reference evidence="1" key="1">
    <citation type="submission" date="2018-04" db="EMBL/GenBank/DDBJ databases">
        <title>Whole genome sequencing of Hypsizygus marmoreus.</title>
        <authorList>
            <person name="Choi I.-G."/>
            <person name="Min B."/>
            <person name="Kim J.-G."/>
            <person name="Kim S."/>
            <person name="Oh Y.-L."/>
            <person name="Kong W.-S."/>
            <person name="Park H."/>
            <person name="Jeong J."/>
            <person name="Song E.-S."/>
        </authorList>
    </citation>
    <scope>NUCLEOTIDE SEQUENCE [LARGE SCALE GENOMIC DNA]</scope>
    <source>
        <strain evidence="1">51987-8</strain>
    </source>
</reference>
<gene>
    <name evidence="1" type="ORF">Hypma_003351</name>
</gene>
<proteinExistence type="predicted"/>
<accession>A0A369J9L1</accession>
<dbReference type="AlphaFoldDB" id="A0A369J9L1"/>
<name>A0A369J9L1_HYPMA</name>
<evidence type="ECO:0000313" key="1">
    <source>
        <dbReference type="EMBL" id="RDB16134.1"/>
    </source>
</evidence>
<comment type="caution">
    <text evidence="1">The sequence shown here is derived from an EMBL/GenBank/DDBJ whole genome shotgun (WGS) entry which is preliminary data.</text>
</comment>
<keyword evidence="2" id="KW-1185">Reference proteome</keyword>
<organism evidence="1 2">
    <name type="scientific">Hypsizygus marmoreus</name>
    <name type="common">White beech mushroom</name>
    <name type="synonym">Agaricus marmoreus</name>
    <dbReference type="NCBI Taxonomy" id="39966"/>
    <lineage>
        <taxon>Eukaryota</taxon>
        <taxon>Fungi</taxon>
        <taxon>Dikarya</taxon>
        <taxon>Basidiomycota</taxon>
        <taxon>Agaricomycotina</taxon>
        <taxon>Agaricomycetes</taxon>
        <taxon>Agaricomycetidae</taxon>
        <taxon>Agaricales</taxon>
        <taxon>Tricholomatineae</taxon>
        <taxon>Lyophyllaceae</taxon>
        <taxon>Hypsizygus</taxon>
    </lineage>
</organism>
<protein>
    <submittedName>
        <fullName evidence="1">Uncharacterized protein</fullName>
    </submittedName>
</protein>
<sequence>MTADDDNTTMALVTKTAPATKHEGLSRAFYASGPPVPPASDLCPSTAPLIISHPLSAPAPGRRPTIVGCLGTGAGNLGMMQCCDTGIQAQNIVDPTD</sequence>
<dbReference type="Proteomes" id="UP000076154">
    <property type="component" value="Unassembled WGS sequence"/>
</dbReference>
<dbReference type="InParanoid" id="A0A369J9L1"/>
<dbReference type="EMBL" id="LUEZ02000132">
    <property type="protein sequence ID" value="RDB16134.1"/>
    <property type="molecule type" value="Genomic_DNA"/>
</dbReference>
<evidence type="ECO:0000313" key="2">
    <source>
        <dbReference type="Proteomes" id="UP000076154"/>
    </source>
</evidence>